<organism evidence="3">
    <name type="scientific">hydrocarbon metagenome</name>
    <dbReference type="NCBI Taxonomy" id="938273"/>
    <lineage>
        <taxon>unclassified sequences</taxon>
        <taxon>metagenomes</taxon>
        <taxon>ecological metagenomes</taxon>
    </lineage>
</organism>
<feature type="compositionally biased region" description="Low complexity" evidence="1">
    <location>
        <begin position="88"/>
        <end position="98"/>
    </location>
</feature>
<dbReference type="AlphaFoldDB" id="A0A0W8FHH2"/>
<name>A0A0W8FHH2_9ZZZZ</name>
<protein>
    <submittedName>
        <fullName evidence="3">Uncharacterized protein</fullName>
    </submittedName>
</protein>
<feature type="region of interest" description="Disordered" evidence="1">
    <location>
        <begin position="48"/>
        <end position="103"/>
    </location>
</feature>
<accession>A0A0W8FHH2</accession>
<keyword evidence="2" id="KW-1133">Transmembrane helix</keyword>
<feature type="transmembrane region" description="Helical" evidence="2">
    <location>
        <begin position="6"/>
        <end position="27"/>
    </location>
</feature>
<dbReference type="EMBL" id="LNQE01001203">
    <property type="protein sequence ID" value="KUG20331.1"/>
    <property type="molecule type" value="Genomic_DNA"/>
</dbReference>
<reference evidence="3" key="1">
    <citation type="journal article" date="2015" name="Proc. Natl. Acad. Sci. U.S.A.">
        <title>Networks of energetic and metabolic interactions define dynamics in microbial communities.</title>
        <authorList>
            <person name="Embree M."/>
            <person name="Liu J.K."/>
            <person name="Al-Bassam M.M."/>
            <person name="Zengler K."/>
        </authorList>
    </citation>
    <scope>NUCLEOTIDE SEQUENCE</scope>
</reference>
<evidence type="ECO:0000313" key="3">
    <source>
        <dbReference type="EMBL" id="KUG20331.1"/>
    </source>
</evidence>
<evidence type="ECO:0000256" key="1">
    <source>
        <dbReference type="SAM" id="MobiDB-lite"/>
    </source>
</evidence>
<keyword evidence="2" id="KW-0472">Membrane</keyword>
<evidence type="ECO:0000256" key="2">
    <source>
        <dbReference type="SAM" id="Phobius"/>
    </source>
</evidence>
<feature type="compositionally biased region" description="Pro residues" evidence="1">
    <location>
        <begin position="57"/>
        <end position="69"/>
    </location>
</feature>
<gene>
    <name evidence="3" type="ORF">ASZ90_009942</name>
</gene>
<proteinExistence type="predicted"/>
<sequence length="225" mass="24634">MLGVAGPGLAVVIAIIIASFCISSYIYSDADIPDSSLLLMFSGTPTPEATPLAPTREPTPTPLPSPPITATPTVEIRQTPPPTPAPTPARTYPRPSTSQITGERTWGGANELLLYNTGGRDDAVAVFTPAGSSDPILSVYIRQGEKYSIQYIWDGSYDLYFTTGKNWDPFAKRFTADKTFRKFPDTFDFASTIRTSTMHVAHLFDEPGEEGEYILHVPEERFPKL</sequence>
<comment type="caution">
    <text evidence="3">The sequence shown here is derived from an EMBL/GenBank/DDBJ whole genome shotgun (WGS) entry which is preliminary data.</text>
</comment>
<keyword evidence="2" id="KW-0812">Transmembrane</keyword>